<dbReference type="InterPro" id="IPR011006">
    <property type="entry name" value="CheY-like_superfamily"/>
</dbReference>
<dbReference type="Gene3D" id="3.40.50.2300">
    <property type="match status" value="1"/>
</dbReference>
<dbReference type="Pfam" id="PF00072">
    <property type="entry name" value="Response_reg"/>
    <property type="match status" value="1"/>
</dbReference>
<dbReference type="PANTHER" id="PTHR45526:SF1">
    <property type="entry name" value="TRANSCRIPTIONAL REGULATORY PROTEIN DCUR-RELATED"/>
    <property type="match status" value="1"/>
</dbReference>
<evidence type="ECO:0000256" key="1">
    <source>
        <dbReference type="PROSITE-ProRule" id="PRU00169"/>
    </source>
</evidence>
<accession>A0ABS4GA02</accession>
<dbReference type="InterPro" id="IPR001789">
    <property type="entry name" value="Sig_transdc_resp-reg_receiver"/>
</dbReference>
<comment type="caution">
    <text evidence="3">The sequence shown here is derived from an EMBL/GenBank/DDBJ whole genome shotgun (WGS) entry which is preliminary data.</text>
</comment>
<dbReference type="SMART" id="SM00448">
    <property type="entry name" value="REC"/>
    <property type="match status" value="1"/>
</dbReference>
<reference evidence="3 4" key="1">
    <citation type="submission" date="2021-03" db="EMBL/GenBank/DDBJ databases">
        <title>Genomic Encyclopedia of Type Strains, Phase IV (KMG-IV): sequencing the most valuable type-strain genomes for metagenomic binning, comparative biology and taxonomic classification.</title>
        <authorList>
            <person name="Goeker M."/>
        </authorList>
    </citation>
    <scope>NUCLEOTIDE SEQUENCE [LARGE SCALE GENOMIC DNA]</scope>
    <source>
        <strain evidence="3 4">DSM 24004</strain>
    </source>
</reference>
<keyword evidence="4" id="KW-1185">Reference proteome</keyword>
<dbReference type="InterPro" id="IPR051271">
    <property type="entry name" value="2C-system_Tx_regulators"/>
</dbReference>
<feature type="modified residue" description="4-aspartylphosphate" evidence="1">
    <location>
        <position position="52"/>
    </location>
</feature>
<dbReference type="InterPro" id="IPR013972">
    <property type="entry name" value="YcbB"/>
</dbReference>
<dbReference type="RefSeq" id="WP_209510272.1">
    <property type="nucleotide sequence ID" value="NZ_JAGGKS010000001.1"/>
</dbReference>
<evidence type="ECO:0000313" key="4">
    <source>
        <dbReference type="Proteomes" id="UP001519342"/>
    </source>
</evidence>
<organism evidence="3 4">
    <name type="scientific">Sedimentibacter acidaminivorans</name>
    <dbReference type="NCBI Taxonomy" id="913099"/>
    <lineage>
        <taxon>Bacteria</taxon>
        <taxon>Bacillati</taxon>
        <taxon>Bacillota</taxon>
        <taxon>Tissierellia</taxon>
        <taxon>Sedimentibacter</taxon>
    </lineage>
</organism>
<dbReference type="SUPFAM" id="SSF52172">
    <property type="entry name" value="CheY-like"/>
    <property type="match status" value="1"/>
</dbReference>
<evidence type="ECO:0000313" key="3">
    <source>
        <dbReference type="EMBL" id="MBP1924517.1"/>
    </source>
</evidence>
<dbReference type="PANTHER" id="PTHR45526">
    <property type="entry name" value="TRANSCRIPTIONAL REGULATORY PROTEIN DPIA"/>
    <property type="match status" value="1"/>
</dbReference>
<dbReference type="EMBL" id="JAGGKS010000001">
    <property type="protein sequence ID" value="MBP1924517.1"/>
    <property type="molecule type" value="Genomic_DNA"/>
</dbReference>
<protein>
    <submittedName>
        <fullName evidence="3">Two-component system response regulator YcbB</fullName>
    </submittedName>
</protein>
<keyword evidence="1" id="KW-0597">Phosphoprotein</keyword>
<name>A0ABS4GA02_9FIRM</name>
<dbReference type="PROSITE" id="PS50110">
    <property type="entry name" value="RESPONSE_REGULATORY"/>
    <property type="match status" value="1"/>
</dbReference>
<gene>
    <name evidence="3" type="ORF">J2Z76_000370</name>
</gene>
<dbReference type="Pfam" id="PF08664">
    <property type="entry name" value="YcbB"/>
    <property type="match status" value="1"/>
</dbReference>
<evidence type="ECO:0000259" key="2">
    <source>
        <dbReference type="PROSITE" id="PS50110"/>
    </source>
</evidence>
<sequence>MKIFIIDDDIAIVKMLESIIEDYDLGKVCGHSLDGNCINDIISLKPDLVLVDLLIPKKDGITIVEELVKIDKNLKFIMISQVSSKNMISTAYTAGIDFFINKPINAIKVRNVIQNVSEKIGYEETLRNIKSIFSSNNESHEVNSSKDIQNVKIKKIQLILNKLGMTGEKGESDIVNICKYLIENDLNLSETSITEISNFLNQNPKSMDQRMRRAISKGLSNIAHLGIEDYMNEIFIIYSSSLFNFEEVKNEMDFIRGKRKSSGKVHIRKFIDGLIINADI</sequence>
<proteinExistence type="predicted"/>
<dbReference type="Proteomes" id="UP001519342">
    <property type="component" value="Unassembled WGS sequence"/>
</dbReference>
<feature type="domain" description="Response regulatory" evidence="2">
    <location>
        <begin position="2"/>
        <end position="117"/>
    </location>
</feature>